<dbReference type="Pfam" id="PF13041">
    <property type="entry name" value="PPR_2"/>
    <property type="match status" value="1"/>
</dbReference>
<sequence length="963" mass="110113">MLRIRSAYRSKVINVSTLRYFSCTLINAKTTTNKELDPKVYKSHVKTKLNYFLETGQILKYSPDQYQKRISKIKEKSSYKVNSGSYSSQKALLVLRSKYDSILQTDSGDIISTEKLTPSDLNIDSQKSLEIFKALVNIKKINRKPIDEKLVLKLLGTNSVQLNDPFLVTRDVLKLLERDKEITRAVYLAKLAGSNSGVVGMNAVLQWLLERGDTRAAFKNFQDRKKWGIPITEHTYTIFFDGLAKAHEWGKVSDEMAEKCMQIFETFRESSSSKAIKSDENKIDKRDISKCTIAHFNACLNLLMKNFKNDQQYAWSFFDLLLPDNTGTSSTLIADSQTFTIFLNGIKKHSQYKSELVINNDNLTKQVKTLNLLQIQGKLIQIADLILEKITIAATPPVPPTKEEVEENPDCLIRYRQKMKRQLVDIDQTFVSVFISCFINNSAGTGLHSTSGSHYKYIQSGLRYLSIWCPEVQSLFHFVEKVSDDNKYVLLKPSDTLQIGTDSRLKNAIDSCERSDLKFIDEELAVKDILPQSVLSSEPLEPSKINPLVIFPPPLLSHNKTKAIFSGKQKRLVDFTRPTSADIRLILLDKQYKNSRGKFGKKLSGSSKVTLDKKNGINKFILMQTLDGLLQLGKLKEFYLAVWYCLTKWGGIYVSRTDILKVMNDTGVSKGVLSESYFPQFISPKQSNSADNITNIKTANDFIDITPEKKLELTPEHDPETIDIMLIENFIFKISKNLSRESPSSLATEIFASLVNPSTNVSKTLSPRPKTIDSIFSVFMKQLHHYNDSNYNREFIEKREKNIPNNTPKKSITESQLQIILPSLIRFMDSLMIHETRGQRKKSIVSNDYVESYNRIIERLYRSTWSNLETSDELNYHKLIIKSGILLYRPRHLIDKREKIVFTEPILKSMELVYEALKNSQSLDKNDVKLMLSLKSIFQLKSTDEAAVEKLNSYASKCYLSIR</sequence>
<dbReference type="InterPro" id="IPR002885">
    <property type="entry name" value="PPR_rpt"/>
</dbReference>
<accession>Q6BU83</accession>
<dbReference type="Proteomes" id="UP000000599">
    <property type="component" value="Chromosome C"/>
</dbReference>
<comment type="subcellular location">
    <subcellularLocation>
        <location evidence="1">Mitochondrion</location>
    </subcellularLocation>
</comment>
<evidence type="ECO:0000256" key="1">
    <source>
        <dbReference type="ARBA" id="ARBA00004173"/>
    </source>
</evidence>
<dbReference type="GeneID" id="2900049"/>
<dbReference type="EMBL" id="CR382135">
    <property type="protein sequence ID" value="CAG86312.2"/>
    <property type="molecule type" value="Genomic_DNA"/>
</dbReference>
<proteinExistence type="predicted"/>
<keyword evidence="4" id="KW-1185">Reference proteome</keyword>
<evidence type="ECO:0000256" key="2">
    <source>
        <dbReference type="ARBA" id="ARBA00044527"/>
    </source>
</evidence>
<dbReference type="InterPro" id="IPR011990">
    <property type="entry name" value="TPR-like_helical_dom_sf"/>
</dbReference>
<dbReference type="GO" id="GO:0005739">
    <property type="term" value="C:mitochondrion"/>
    <property type="evidence" value="ECO:0007669"/>
    <property type="project" value="UniProtKB-SubCell"/>
</dbReference>
<dbReference type="AlphaFoldDB" id="Q6BU83"/>
<organism evidence="3 4">
    <name type="scientific">Debaryomyces hansenii (strain ATCC 36239 / CBS 767 / BCRC 21394 / JCM 1990 / NBRC 0083 / IGC 2968)</name>
    <name type="common">Yeast</name>
    <name type="synonym">Torulaspora hansenii</name>
    <dbReference type="NCBI Taxonomy" id="284592"/>
    <lineage>
        <taxon>Eukaryota</taxon>
        <taxon>Fungi</taxon>
        <taxon>Dikarya</taxon>
        <taxon>Ascomycota</taxon>
        <taxon>Saccharomycotina</taxon>
        <taxon>Pichiomycetes</taxon>
        <taxon>Debaryomycetaceae</taxon>
        <taxon>Debaryomyces</taxon>
    </lineage>
</organism>
<dbReference type="InParanoid" id="Q6BU83"/>
<dbReference type="eggNOG" id="ENOG502QSY4">
    <property type="taxonomic scope" value="Eukaryota"/>
</dbReference>
<dbReference type="STRING" id="284592.Q6BU83"/>
<name>Q6BU83_DEBHA</name>
<evidence type="ECO:0000313" key="3">
    <source>
        <dbReference type="EMBL" id="CAG86312.2"/>
    </source>
</evidence>
<evidence type="ECO:0000313" key="4">
    <source>
        <dbReference type="Proteomes" id="UP000000599"/>
    </source>
</evidence>
<dbReference type="Gene3D" id="1.25.40.10">
    <property type="entry name" value="Tetratricopeptide repeat domain"/>
    <property type="match status" value="1"/>
</dbReference>
<protein>
    <recommendedName>
        <fullName evidence="2">Mitochondrial 15S rRNA processing factor CCM1</fullName>
    </recommendedName>
</protein>
<dbReference type="OMA" id="THLIMEL"/>
<dbReference type="RefSeq" id="XP_458236.2">
    <property type="nucleotide sequence ID" value="XM_458236.1"/>
</dbReference>
<reference evidence="3 4" key="1">
    <citation type="journal article" date="2004" name="Nature">
        <title>Genome evolution in yeasts.</title>
        <authorList>
            <consortium name="Genolevures"/>
            <person name="Dujon B."/>
            <person name="Sherman D."/>
            <person name="Fischer G."/>
            <person name="Durrens P."/>
            <person name="Casaregola S."/>
            <person name="Lafontaine I."/>
            <person name="de Montigny J."/>
            <person name="Marck C."/>
            <person name="Neuveglise C."/>
            <person name="Talla E."/>
            <person name="Goffard N."/>
            <person name="Frangeul L."/>
            <person name="Aigle M."/>
            <person name="Anthouard V."/>
            <person name="Babour A."/>
            <person name="Barbe V."/>
            <person name="Barnay S."/>
            <person name="Blanchin S."/>
            <person name="Beckerich J.M."/>
            <person name="Beyne E."/>
            <person name="Bleykasten C."/>
            <person name="Boisrame A."/>
            <person name="Boyer J."/>
            <person name="Cattolico L."/>
            <person name="Confanioleri F."/>
            <person name="de Daruvar A."/>
            <person name="Despons L."/>
            <person name="Fabre E."/>
            <person name="Fairhead C."/>
            <person name="Ferry-Dumazet H."/>
            <person name="Groppi A."/>
            <person name="Hantraye F."/>
            <person name="Hennequin C."/>
            <person name="Jauniaux N."/>
            <person name="Joyet P."/>
            <person name="Kachouri R."/>
            <person name="Kerrest A."/>
            <person name="Koszul R."/>
            <person name="Lemaire M."/>
            <person name="Lesur I."/>
            <person name="Ma L."/>
            <person name="Muller H."/>
            <person name="Nicaud J.M."/>
            <person name="Nikolski M."/>
            <person name="Oztas S."/>
            <person name="Ozier-Kalogeropoulos O."/>
            <person name="Pellenz S."/>
            <person name="Potier S."/>
            <person name="Richard G.F."/>
            <person name="Straub M.L."/>
            <person name="Suleau A."/>
            <person name="Swennene D."/>
            <person name="Tekaia F."/>
            <person name="Wesolowski-Louvel M."/>
            <person name="Westhof E."/>
            <person name="Wirth B."/>
            <person name="Zeniou-Meyer M."/>
            <person name="Zivanovic I."/>
            <person name="Bolotin-Fukuhara M."/>
            <person name="Thierry A."/>
            <person name="Bouchier C."/>
            <person name="Caudron B."/>
            <person name="Scarpelli C."/>
            <person name="Gaillardin C."/>
            <person name="Weissenbach J."/>
            <person name="Wincker P."/>
            <person name="Souciet J.L."/>
        </authorList>
    </citation>
    <scope>NUCLEOTIDE SEQUENCE [LARGE SCALE GENOMIC DNA]</scope>
    <source>
        <strain evidence="4">ATCC 36239 / CBS 767 / BCRC 21394 / JCM 1990 / NBRC 0083 / IGC 2968</strain>
    </source>
</reference>
<dbReference type="HOGENOM" id="CLU_015498_0_0_1"/>
<dbReference type="VEuPathDB" id="FungiDB:DEHA2C12892g"/>
<gene>
    <name evidence="3" type="ordered locus">DEHA2C12892g</name>
</gene>
<dbReference type="OrthoDB" id="185373at2759"/>
<dbReference type="KEGG" id="dha:DEHA2C12892g"/>